<dbReference type="STRING" id="927083.DB32_003882"/>
<feature type="region of interest" description="Disordered" evidence="1">
    <location>
        <begin position="114"/>
        <end position="183"/>
    </location>
</feature>
<name>A0A0F6W415_9BACT</name>
<dbReference type="PROSITE" id="PS51257">
    <property type="entry name" value="PROKAR_LIPOPROTEIN"/>
    <property type="match status" value="1"/>
</dbReference>
<dbReference type="RefSeq" id="WP_157069172.1">
    <property type="nucleotide sequence ID" value="NZ_CP011125.1"/>
</dbReference>
<keyword evidence="3" id="KW-1185">Reference proteome</keyword>
<reference evidence="2 3" key="1">
    <citation type="submission" date="2015-03" db="EMBL/GenBank/DDBJ databases">
        <title>Genome assembly of Sandaracinus amylolyticus DSM 53668.</title>
        <authorList>
            <person name="Sharma G."/>
            <person name="Subramanian S."/>
        </authorList>
    </citation>
    <scope>NUCLEOTIDE SEQUENCE [LARGE SCALE GENOMIC DNA]</scope>
    <source>
        <strain evidence="2 3">DSM 53668</strain>
    </source>
</reference>
<dbReference type="Proteomes" id="UP000034883">
    <property type="component" value="Chromosome"/>
</dbReference>
<dbReference type="EMBL" id="CP011125">
    <property type="protein sequence ID" value="AKF06733.1"/>
    <property type="molecule type" value="Genomic_DNA"/>
</dbReference>
<dbReference type="KEGG" id="samy:DB32_003882"/>
<accession>A0A0F6W415</accession>
<evidence type="ECO:0000313" key="3">
    <source>
        <dbReference type="Proteomes" id="UP000034883"/>
    </source>
</evidence>
<sequence length="232" mass="25236">MLAAVRMLFAIGMTIAAIGCGPSLRRVHRSEVYFERCYAADLDRRVPVEERRACWQAWAAHWQEGQDPARIDYVRERLLRLDPERAAVVALATGGSDADPVPLTETSPAIASEAQHVAEASSTSADEPVRAPEPASVDLGATPPVERAPEVTPSDGRQAELVGSPEAPRSTPSARERRASRPAVMPIVEPAHCAAACRPSWLACTARCDEFDRFACERACRAQLRTCARACY</sequence>
<organism evidence="2 3">
    <name type="scientific">Sandaracinus amylolyticus</name>
    <dbReference type="NCBI Taxonomy" id="927083"/>
    <lineage>
        <taxon>Bacteria</taxon>
        <taxon>Pseudomonadati</taxon>
        <taxon>Myxococcota</taxon>
        <taxon>Polyangia</taxon>
        <taxon>Polyangiales</taxon>
        <taxon>Sandaracinaceae</taxon>
        <taxon>Sandaracinus</taxon>
    </lineage>
</organism>
<proteinExistence type="predicted"/>
<dbReference type="AlphaFoldDB" id="A0A0F6W415"/>
<gene>
    <name evidence="2" type="ORF">DB32_003882</name>
</gene>
<evidence type="ECO:0000256" key="1">
    <source>
        <dbReference type="SAM" id="MobiDB-lite"/>
    </source>
</evidence>
<protein>
    <submittedName>
        <fullName evidence="2">Uncharacterized protein</fullName>
    </submittedName>
</protein>
<evidence type="ECO:0000313" key="2">
    <source>
        <dbReference type="EMBL" id="AKF06733.1"/>
    </source>
</evidence>